<feature type="transmembrane region" description="Helical" evidence="1">
    <location>
        <begin position="227"/>
        <end position="247"/>
    </location>
</feature>
<dbReference type="KEGG" id="kaf:KAFR_0D01210"/>
<name>H2ATR7_KAZAF</name>
<keyword evidence="3" id="KW-1185">Reference proteome</keyword>
<evidence type="ECO:0000313" key="2">
    <source>
        <dbReference type="EMBL" id="CCF57767.1"/>
    </source>
</evidence>
<dbReference type="RefSeq" id="XP_003956902.1">
    <property type="nucleotide sequence ID" value="XM_003956853.1"/>
</dbReference>
<sequence>MAIEILSHTKAADAGVGQQLSCETFNYPRIQQGPQAHENNIFQQTITSNKFSTKHLLLLLFPNYPKKITSVKQNFLKDCFIFNSGYIYPFAGIFVMLVNPIFWQHIVVFLFCQVITLFIVGNILYFISMPIVLPIYLILFGPIGIILAYLHWGIQTIMMTNFVIKRLLLSTIHDQIFKLTIQLKDKNYSANPQRQRQRPSKDAKISLNDLQWVEYYISWFCKYARKFMVNFLLSSISIVPVLGPILVNQAGSLNRTSGYLKFHINTIKNFNKDQAALYKYENFSKFLTFGMTAGILELLPIFSILTMIGNTIGAALLSLDI</sequence>
<dbReference type="STRING" id="1071382.H2ATR7"/>
<dbReference type="OrthoDB" id="10012223at2759"/>
<protein>
    <recommendedName>
        <fullName evidence="4">Outer spore wall protein RRT8</fullName>
    </recommendedName>
</protein>
<feature type="transmembrane region" description="Helical" evidence="1">
    <location>
        <begin position="298"/>
        <end position="319"/>
    </location>
</feature>
<feature type="transmembrane region" description="Helical" evidence="1">
    <location>
        <begin position="106"/>
        <end position="127"/>
    </location>
</feature>
<feature type="transmembrane region" description="Helical" evidence="1">
    <location>
        <begin position="133"/>
        <end position="152"/>
    </location>
</feature>
<dbReference type="AlphaFoldDB" id="H2ATR7"/>
<dbReference type="GO" id="GO:0005619">
    <property type="term" value="C:ascospore wall"/>
    <property type="evidence" value="ECO:0007669"/>
    <property type="project" value="TreeGrafter"/>
</dbReference>
<dbReference type="GeneID" id="13885725"/>
<dbReference type="GO" id="GO:0005811">
    <property type="term" value="C:lipid droplet"/>
    <property type="evidence" value="ECO:0007669"/>
    <property type="project" value="TreeGrafter"/>
</dbReference>
<dbReference type="PANTHER" id="PTHR34292">
    <property type="entry name" value="OUTER SPORE WALL PROTEIN LDS1"/>
    <property type="match status" value="1"/>
</dbReference>
<keyword evidence="1" id="KW-1133">Transmembrane helix</keyword>
<feature type="transmembrane region" description="Helical" evidence="1">
    <location>
        <begin position="80"/>
        <end position="99"/>
    </location>
</feature>
<dbReference type="FunCoup" id="H2ATR7">
    <property type="interactions" value="50"/>
</dbReference>
<organism evidence="2 3">
    <name type="scientific">Kazachstania africana (strain ATCC 22294 / BCRC 22015 / CBS 2517 / CECT 1963 / NBRC 1671 / NRRL Y-8276)</name>
    <name type="common">Yeast</name>
    <name type="synonym">Kluyveromyces africanus</name>
    <dbReference type="NCBI Taxonomy" id="1071382"/>
    <lineage>
        <taxon>Eukaryota</taxon>
        <taxon>Fungi</taxon>
        <taxon>Dikarya</taxon>
        <taxon>Ascomycota</taxon>
        <taxon>Saccharomycotina</taxon>
        <taxon>Saccharomycetes</taxon>
        <taxon>Saccharomycetales</taxon>
        <taxon>Saccharomycetaceae</taxon>
        <taxon>Kazachstania</taxon>
    </lineage>
</organism>
<dbReference type="InParanoid" id="H2ATR7"/>
<dbReference type="PANTHER" id="PTHR34292:SF3">
    <property type="entry name" value="OUTER SPORE WALL PROTEIN LDS2-RELATED"/>
    <property type="match status" value="1"/>
</dbReference>
<gene>
    <name evidence="2" type="primary">KAFR0D01210</name>
    <name evidence="2" type="ORF">KAFR_0D01210</name>
</gene>
<dbReference type="InterPro" id="IPR052786">
    <property type="entry name" value="Spore_wall_assembly"/>
</dbReference>
<proteinExistence type="predicted"/>
<evidence type="ECO:0000256" key="1">
    <source>
        <dbReference type="SAM" id="Phobius"/>
    </source>
</evidence>
<accession>H2ATR7</accession>
<dbReference type="GO" id="GO:0005628">
    <property type="term" value="C:prospore membrane"/>
    <property type="evidence" value="ECO:0007669"/>
    <property type="project" value="TreeGrafter"/>
</dbReference>
<evidence type="ECO:0008006" key="4">
    <source>
        <dbReference type="Google" id="ProtNLM"/>
    </source>
</evidence>
<dbReference type="eggNOG" id="ENOG502QVX4">
    <property type="taxonomic scope" value="Eukaryota"/>
</dbReference>
<keyword evidence="1" id="KW-0812">Transmembrane</keyword>
<keyword evidence="1" id="KW-0472">Membrane</keyword>
<dbReference type="EMBL" id="HE650824">
    <property type="protein sequence ID" value="CCF57767.1"/>
    <property type="molecule type" value="Genomic_DNA"/>
</dbReference>
<dbReference type="HOGENOM" id="CLU_062645_2_1_1"/>
<dbReference type="Proteomes" id="UP000005220">
    <property type="component" value="Chromosome 4"/>
</dbReference>
<evidence type="ECO:0000313" key="3">
    <source>
        <dbReference type="Proteomes" id="UP000005220"/>
    </source>
</evidence>
<reference evidence="2 3" key="1">
    <citation type="journal article" date="2011" name="Proc. Natl. Acad. Sci. U.S.A.">
        <title>Evolutionary erosion of yeast sex chromosomes by mating-type switching accidents.</title>
        <authorList>
            <person name="Gordon J.L."/>
            <person name="Armisen D."/>
            <person name="Proux-Wera E."/>
            <person name="Oheigeartaigh S.S."/>
            <person name="Byrne K.P."/>
            <person name="Wolfe K.H."/>
        </authorList>
    </citation>
    <scope>NUCLEOTIDE SEQUENCE [LARGE SCALE GENOMIC DNA]</scope>
    <source>
        <strain evidence="3">ATCC 22294 / BCRC 22015 / CBS 2517 / CECT 1963 / NBRC 1671 / NRRL Y-8276</strain>
    </source>
</reference>